<evidence type="ECO:0008006" key="14">
    <source>
        <dbReference type="Google" id="ProtNLM"/>
    </source>
</evidence>
<evidence type="ECO:0000256" key="7">
    <source>
        <dbReference type="SAM" id="Phobius"/>
    </source>
</evidence>
<keyword evidence="3 7" id="KW-0812">Transmembrane</keyword>
<organism evidence="12 13">
    <name type="scientific">Petrolisthes manimaculis</name>
    <dbReference type="NCBI Taxonomy" id="1843537"/>
    <lineage>
        <taxon>Eukaryota</taxon>
        <taxon>Metazoa</taxon>
        <taxon>Ecdysozoa</taxon>
        <taxon>Arthropoda</taxon>
        <taxon>Crustacea</taxon>
        <taxon>Multicrustacea</taxon>
        <taxon>Malacostraca</taxon>
        <taxon>Eumalacostraca</taxon>
        <taxon>Eucarida</taxon>
        <taxon>Decapoda</taxon>
        <taxon>Pleocyemata</taxon>
        <taxon>Anomura</taxon>
        <taxon>Galatheoidea</taxon>
        <taxon>Porcellanidae</taxon>
        <taxon>Petrolisthes</taxon>
    </lineage>
</organism>
<feature type="compositionally biased region" description="Pro residues" evidence="6">
    <location>
        <begin position="441"/>
        <end position="452"/>
    </location>
</feature>
<dbReference type="InterPro" id="IPR055423">
    <property type="entry name" value="Ig_TMEM132_5th"/>
</dbReference>
<feature type="compositionally biased region" description="Polar residues" evidence="6">
    <location>
        <begin position="679"/>
        <end position="705"/>
    </location>
</feature>
<reference evidence="12" key="1">
    <citation type="submission" date="2023-11" db="EMBL/GenBank/DDBJ databases">
        <title>Genome assemblies of two species of porcelain crab, Petrolisthes cinctipes and Petrolisthes manimaculis (Anomura: Porcellanidae).</title>
        <authorList>
            <person name="Angst P."/>
        </authorList>
    </citation>
    <scope>NUCLEOTIDE SEQUENCE</scope>
    <source>
        <strain evidence="12">PB745_02</strain>
        <tissue evidence="12">Gill</tissue>
    </source>
</reference>
<dbReference type="Pfam" id="PF23487">
    <property type="entry name" value="Ig_TMEM132_6th"/>
    <property type="match status" value="1"/>
</dbReference>
<feature type="domain" description="Transmembrane protein TMEM132 C-terminal" evidence="8">
    <location>
        <begin position="493"/>
        <end position="585"/>
    </location>
</feature>
<feature type="transmembrane region" description="Helical" evidence="7">
    <location>
        <begin position="516"/>
        <end position="539"/>
    </location>
</feature>
<evidence type="ECO:0000256" key="4">
    <source>
        <dbReference type="ARBA" id="ARBA00022989"/>
    </source>
</evidence>
<feature type="compositionally biased region" description="Polar residues" evidence="6">
    <location>
        <begin position="723"/>
        <end position="732"/>
    </location>
</feature>
<evidence type="ECO:0000256" key="2">
    <source>
        <dbReference type="ARBA" id="ARBA00006166"/>
    </source>
</evidence>
<accession>A0AAE1NI50</accession>
<feature type="domain" description="Transmembrane protein TMEM132 fifth" evidence="10">
    <location>
        <begin position="160"/>
        <end position="302"/>
    </location>
</feature>
<feature type="non-terminal residue" evidence="12">
    <location>
        <position position="1"/>
    </location>
</feature>
<dbReference type="InterPro" id="IPR055424">
    <property type="entry name" value="Ig_TMEM132_6th"/>
</dbReference>
<gene>
    <name evidence="12" type="ORF">Pmani_036561</name>
</gene>
<evidence type="ECO:0000259" key="11">
    <source>
        <dbReference type="Pfam" id="PF23487"/>
    </source>
</evidence>
<evidence type="ECO:0000313" key="13">
    <source>
        <dbReference type="Proteomes" id="UP001292094"/>
    </source>
</evidence>
<evidence type="ECO:0000256" key="5">
    <source>
        <dbReference type="ARBA" id="ARBA00023136"/>
    </source>
</evidence>
<evidence type="ECO:0000256" key="3">
    <source>
        <dbReference type="ARBA" id="ARBA00022692"/>
    </source>
</evidence>
<dbReference type="InterPro" id="IPR031437">
    <property type="entry name" value="Ig_TMEM132_4th"/>
</dbReference>
<evidence type="ECO:0000259" key="8">
    <source>
        <dbReference type="Pfam" id="PF15706"/>
    </source>
</evidence>
<feature type="region of interest" description="Disordered" evidence="6">
    <location>
        <begin position="590"/>
        <end position="625"/>
    </location>
</feature>
<feature type="domain" description="Transmembrane protein TMEM132 sixth" evidence="11">
    <location>
        <begin position="310"/>
        <end position="421"/>
    </location>
</feature>
<feature type="compositionally biased region" description="Low complexity" evidence="6">
    <location>
        <begin position="779"/>
        <end position="791"/>
    </location>
</feature>
<comment type="subcellular location">
    <subcellularLocation>
        <location evidence="1">Membrane</location>
        <topology evidence="1">Single-pass type I membrane protein</topology>
    </subcellularLocation>
</comment>
<proteinExistence type="inferred from homology"/>
<name>A0AAE1NI50_9EUCA</name>
<dbReference type="PANTHER" id="PTHR13388:SF11">
    <property type="entry name" value="DETONATOR, ISOFORM E"/>
    <property type="match status" value="1"/>
</dbReference>
<comment type="similarity">
    <text evidence="2">Belongs to the TMEM132 family.</text>
</comment>
<dbReference type="PANTHER" id="PTHR13388">
    <property type="entry name" value="DETONATOR, ISOFORM E"/>
    <property type="match status" value="1"/>
</dbReference>
<feature type="region of interest" description="Disordered" evidence="6">
    <location>
        <begin position="431"/>
        <end position="464"/>
    </location>
</feature>
<dbReference type="EMBL" id="JAWZYT010005443">
    <property type="protein sequence ID" value="KAK4290544.1"/>
    <property type="molecule type" value="Genomic_DNA"/>
</dbReference>
<feature type="compositionally biased region" description="Low complexity" evidence="6">
    <location>
        <begin position="595"/>
        <end position="625"/>
    </location>
</feature>
<dbReference type="InterPro" id="IPR026307">
    <property type="entry name" value="TMEM132"/>
</dbReference>
<keyword evidence="4 7" id="KW-1133">Transmembrane helix</keyword>
<evidence type="ECO:0000259" key="9">
    <source>
        <dbReference type="Pfam" id="PF16070"/>
    </source>
</evidence>
<dbReference type="Proteomes" id="UP001292094">
    <property type="component" value="Unassembled WGS sequence"/>
</dbReference>
<feature type="region of interest" description="Disordered" evidence="6">
    <location>
        <begin position="663"/>
        <end position="794"/>
    </location>
</feature>
<feature type="domain" description="Transmembrane protein family 132 fourth" evidence="9">
    <location>
        <begin position="59"/>
        <end position="156"/>
    </location>
</feature>
<comment type="caution">
    <text evidence="12">The sequence shown here is derived from an EMBL/GenBank/DDBJ whole genome shotgun (WGS) entry which is preliminary data.</text>
</comment>
<dbReference type="Pfam" id="PF23486">
    <property type="entry name" value="Ig_TMEM132_5th"/>
    <property type="match status" value="1"/>
</dbReference>
<dbReference type="Pfam" id="PF15706">
    <property type="entry name" value="TMEM132_C"/>
    <property type="match status" value="1"/>
</dbReference>
<dbReference type="GO" id="GO:0016020">
    <property type="term" value="C:membrane"/>
    <property type="evidence" value="ECO:0007669"/>
    <property type="project" value="UniProtKB-SubCell"/>
</dbReference>
<keyword evidence="5 7" id="KW-0472">Membrane</keyword>
<dbReference type="InterPro" id="IPR031436">
    <property type="entry name" value="TMEM132_C"/>
</dbReference>
<dbReference type="Pfam" id="PF16070">
    <property type="entry name" value="Ig_TMEM132_4th"/>
    <property type="match status" value="1"/>
</dbReference>
<evidence type="ECO:0000259" key="10">
    <source>
        <dbReference type="Pfam" id="PF23486"/>
    </source>
</evidence>
<keyword evidence="13" id="KW-1185">Reference proteome</keyword>
<evidence type="ECO:0000256" key="6">
    <source>
        <dbReference type="SAM" id="MobiDB-lite"/>
    </source>
</evidence>
<sequence length="873" mass="95381">LHEVLSWVLEVPEHAGAGEARVTWTLKYVMDAHHRETFAGTDSRKMTTRFTILKDDIQAVLPIAKSWSIVNTAVLTGRQVSRAMKVLIVSQAGKVADVTLQSSCNCTDEAALKVSASCTSVYLDGSEVRGSHNATVVARYDILTGAASFTVWMPELPLYVHVQDTKLLQIRGWRAPDPATTTSYGLKSGFHHGLTTTRNVNHGENAVAPYCSVRYQQTPVQVYGRFVAVDDNSGRQSYLLSRRAQVRITELVAHLLRVADTSVAILDHATLIGRAPGHTEVQVLSPISGRVIGVREVRVGGDWESVWVGGLRAAVISGLTLSLQPDAHLPDGYSAITAVTPTLTAKYQEGLVDVWVEMSDGVVMPLREVPPSHYNLRVRSLAPDIVAVAPSPHSAQPRVIAIGHGSGDLLEVSLEVTSECEHRRSALASTKVNVKIDLGTTPPPPPPPPPPNNDLRPGLTQDPSHSKLKVHVSELPHADAAAPNSHLMLMAEQPQAPHSNARHHLSRPQSVTPLEVGMYVLLAVFGAAIVIFAASYVVYTWSARGGKPLLPPANHSRRLSHHDMNNQDPNPITNAHDWVWLGRATLERASGMGISPPSASSGSSSDPLSDLNGNSQQQQQQLLLQQQQLQQQQQQQTWTEMEQRGRGCFNHNLSNINITANPGAAEEVEEEVPPPPYNLSGSTTFTRPNRGQRRVTFNNLSDEGASSSEEERPPIPPHRNIGVSANTSNTLDSRPPPIPPHGVNVISNPLEEGHPIRYSNDYPQNQIRHAYTQPPQNQPHPTLSTPSPSSHTIEKTLTDPKFVEVNADDFVRLRGVCRGRAGQVRRATILENPLLSSHLPDNFSITDHMDNLPPSMDYDQLMEYFSNLKESNA</sequence>
<dbReference type="AlphaFoldDB" id="A0AAE1NI50"/>
<protein>
    <recommendedName>
        <fullName evidence="14">Transmembrane protein 132E</fullName>
    </recommendedName>
</protein>
<evidence type="ECO:0000313" key="12">
    <source>
        <dbReference type="EMBL" id="KAK4290544.1"/>
    </source>
</evidence>
<evidence type="ECO:0000256" key="1">
    <source>
        <dbReference type="ARBA" id="ARBA00004479"/>
    </source>
</evidence>